<evidence type="ECO:0000259" key="8">
    <source>
        <dbReference type="PROSITE" id="PS51358"/>
    </source>
</evidence>
<evidence type="ECO:0000256" key="6">
    <source>
        <dbReference type="ARBA" id="ARBA00024837"/>
    </source>
</evidence>
<feature type="compositionally biased region" description="Acidic residues" evidence="7">
    <location>
        <begin position="466"/>
        <end position="486"/>
    </location>
</feature>
<dbReference type="InterPro" id="IPR012974">
    <property type="entry name" value="NOP58/56_N"/>
</dbReference>
<feature type="region of interest" description="Disordered" evidence="7">
    <location>
        <begin position="458"/>
        <end position="526"/>
    </location>
</feature>
<organism evidence="9 10">
    <name type="scientific">Apiospora saccharicola</name>
    <dbReference type="NCBI Taxonomy" id="335842"/>
    <lineage>
        <taxon>Eukaryota</taxon>
        <taxon>Fungi</taxon>
        <taxon>Dikarya</taxon>
        <taxon>Ascomycota</taxon>
        <taxon>Pezizomycotina</taxon>
        <taxon>Sordariomycetes</taxon>
        <taxon>Xylariomycetidae</taxon>
        <taxon>Amphisphaeriales</taxon>
        <taxon>Apiosporaceae</taxon>
        <taxon>Apiospora</taxon>
    </lineage>
</organism>
<sequence length="611" mass="67167">MGLFVLAETPAGYGLFKAKDKKLLSRDDVATALDSAEAINSMLSLKKMIKFEDAAEALGEYTSLCEGKVTPMLQKLLDEIKDERKSSLAVCDPKLGAAINVLPELNLTPVSDSSTNELFRAIKTYLPELFPDLQGDYLGNMALALSHSISRHKLKFSPDKVDVMIVNAISLMDNLDKELNNFFMRVKEWYGWHFPELDRIINDNVAYARIIMAMGMRTNAANTDLTEILPEDLVDRVKAAAEISMGTEIGEFDLENIRLLAEQALSFSDQRQQLSLYLASRMKAIAPNLTELVGELVGARLIAHAGSLLKLAKSPSSTIQILGAEKALFRALKTKHDTPKYGLIYHASLVGQATGKNKGKMARMLAAKAALGLRQDAFSDLSIEGIDGEAIAIDDEERADLGIKARAKLENALRRMEGKPLLAKSVQVGPNGSINPNKFEVNPSRSYNADADAITEKTAKVSLIQEVEDTPMGDDDDSEDDSEDEAEKAKKAAKEAKKAKKEKRKSGVSEVAPDTPKAASALSEADYERLAKDAGISVSKFKRKFERGDVKLNPDGTPMVLSKKDLKKQRKSEVMQTDSVDEDSSSKKKRKHDDDEETPKKSKKKSKKEKA</sequence>
<evidence type="ECO:0000256" key="2">
    <source>
        <dbReference type="ARBA" id="ARBA00009211"/>
    </source>
</evidence>
<dbReference type="SUPFAM" id="SSF89124">
    <property type="entry name" value="Nop domain"/>
    <property type="match status" value="1"/>
</dbReference>
<feature type="compositionally biased region" description="Basic and acidic residues" evidence="7">
    <location>
        <begin position="487"/>
        <end position="496"/>
    </location>
</feature>
<dbReference type="Gene3D" id="1.10.287.4070">
    <property type="match status" value="1"/>
</dbReference>
<dbReference type="InterPro" id="IPR012976">
    <property type="entry name" value="NOSIC"/>
</dbReference>
<dbReference type="PROSITE" id="PS51358">
    <property type="entry name" value="NOP"/>
    <property type="match status" value="1"/>
</dbReference>
<evidence type="ECO:0000313" key="10">
    <source>
        <dbReference type="Proteomes" id="UP001446871"/>
    </source>
</evidence>
<feature type="compositionally biased region" description="Basic residues" evidence="7">
    <location>
        <begin position="601"/>
        <end position="611"/>
    </location>
</feature>
<dbReference type="Pfam" id="PF01798">
    <property type="entry name" value="Nop"/>
    <property type="match status" value="1"/>
</dbReference>
<dbReference type="InterPro" id="IPR036070">
    <property type="entry name" value="Nop_dom_sf"/>
</dbReference>
<protein>
    <recommendedName>
        <fullName evidence="3">Nucleolar protein 58</fullName>
    </recommendedName>
</protein>
<feature type="domain" description="Nop" evidence="8">
    <location>
        <begin position="285"/>
        <end position="418"/>
    </location>
</feature>
<evidence type="ECO:0000256" key="7">
    <source>
        <dbReference type="SAM" id="MobiDB-lite"/>
    </source>
</evidence>
<dbReference type="InterPro" id="IPR042239">
    <property type="entry name" value="Nop_C"/>
</dbReference>
<dbReference type="Pfam" id="PF08156">
    <property type="entry name" value="NOP5NT"/>
    <property type="match status" value="1"/>
</dbReference>
<evidence type="ECO:0000313" key="9">
    <source>
        <dbReference type="EMBL" id="KAK8077308.1"/>
    </source>
</evidence>
<keyword evidence="5" id="KW-0539">Nucleus</keyword>
<evidence type="ECO:0000256" key="3">
    <source>
        <dbReference type="ARBA" id="ARBA00020379"/>
    </source>
</evidence>
<dbReference type="SMART" id="SM00931">
    <property type="entry name" value="NOSIC"/>
    <property type="match status" value="1"/>
</dbReference>
<evidence type="ECO:0000256" key="1">
    <source>
        <dbReference type="ARBA" id="ARBA00004604"/>
    </source>
</evidence>
<dbReference type="PANTHER" id="PTHR10894:SF1">
    <property type="entry name" value="NUCLEOLAR PROTEIN 58"/>
    <property type="match status" value="1"/>
</dbReference>
<keyword evidence="10" id="KW-1185">Reference proteome</keyword>
<feature type="compositionally biased region" description="Basic residues" evidence="7">
    <location>
        <begin position="497"/>
        <end position="506"/>
    </location>
</feature>
<comment type="similarity">
    <text evidence="2">Belongs to the NOP5/NOP56 family.</text>
</comment>
<dbReference type="InterPro" id="IPR002687">
    <property type="entry name" value="Nop_dom"/>
</dbReference>
<proteinExistence type="inferred from homology"/>
<evidence type="ECO:0000256" key="5">
    <source>
        <dbReference type="ARBA" id="ARBA00023242"/>
    </source>
</evidence>
<feature type="region of interest" description="Disordered" evidence="7">
    <location>
        <begin position="542"/>
        <end position="611"/>
    </location>
</feature>
<name>A0ABR1W1G2_9PEZI</name>
<gene>
    <name evidence="9" type="ORF">PG996_003478</name>
</gene>
<dbReference type="PANTHER" id="PTHR10894">
    <property type="entry name" value="NUCLEOLAR PROTEIN 5 NUCLEOLAR PROTEIN NOP5 NOP58"/>
    <property type="match status" value="1"/>
</dbReference>
<comment type="caution">
    <text evidence="9">The sequence shown here is derived from an EMBL/GenBank/DDBJ whole genome shotgun (WGS) entry which is preliminary data.</text>
</comment>
<dbReference type="Proteomes" id="UP001446871">
    <property type="component" value="Unassembled WGS sequence"/>
</dbReference>
<reference evidence="9 10" key="1">
    <citation type="submission" date="2023-01" db="EMBL/GenBank/DDBJ databases">
        <title>Analysis of 21 Apiospora genomes using comparative genomics revels a genus with tremendous synthesis potential of carbohydrate active enzymes and secondary metabolites.</title>
        <authorList>
            <person name="Sorensen T."/>
        </authorList>
    </citation>
    <scope>NUCLEOTIDE SEQUENCE [LARGE SCALE GENOMIC DNA]</scope>
    <source>
        <strain evidence="9 10">CBS 83171</strain>
    </source>
</reference>
<dbReference type="Gene3D" id="1.10.246.90">
    <property type="entry name" value="Nop domain"/>
    <property type="match status" value="1"/>
</dbReference>
<dbReference type="EMBL" id="JAQQWM010000002">
    <property type="protein sequence ID" value="KAK8077308.1"/>
    <property type="molecule type" value="Genomic_DNA"/>
</dbReference>
<evidence type="ECO:0000256" key="4">
    <source>
        <dbReference type="ARBA" id="ARBA00022517"/>
    </source>
</evidence>
<accession>A0ABR1W1G2</accession>
<dbReference type="InterPro" id="IPR045056">
    <property type="entry name" value="Nop56/Nop58"/>
</dbReference>
<comment type="function">
    <text evidence="6">Required for pre-18S rRNA processing. May bind microtubules.</text>
</comment>
<keyword evidence="4" id="KW-0690">Ribosome biogenesis</keyword>
<comment type="subcellular location">
    <subcellularLocation>
        <location evidence="1">Nucleus</location>
        <location evidence="1">Nucleolus</location>
    </subcellularLocation>
</comment>